<dbReference type="InterPro" id="IPR000675">
    <property type="entry name" value="Cutinase/axe"/>
</dbReference>
<evidence type="ECO:0000256" key="5">
    <source>
        <dbReference type="SAM" id="MobiDB-lite"/>
    </source>
</evidence>
<keyword evidence="2" id="KW-0719">Serine esterase</keyword>
<protein>
    <submittedName>
        <fullName evidence="7">Cutinase family protein</fullName>
    </submittedName>
</protein>
<reference evidence="7 8" key="1">
    <citation type="submission" date="2023-10" db="EMBL/GenBank/DDBJ databases">
        <title>Development of a sustainable strategy for remediation of hydrocarbon-contaminated territories based on the waste exchange concept.</title>
        <authorList>
            <person name="Krivoruchko A."/>
        </authorList>
    </citation>
    <scope>NUCLEOTIDE SEQUENCE [LARGE SCALE GENOMIC DNA]</scope>
    <source>
        <strain evidence="7 8">IEGM 1236</strain>
    </source>
</reference>
<feature type="compositionally biased region" description="Low complexity" evidence="5">
    <location>
        <begin position="574"/>
        <end position="588"/>
    </location>
</feature>
<feature type="compositionally biased region" description="Low complexity" evidence="5">
    <location>
        <begin position="22"/>
        <end position="40"/>
    </location>
</feature>
<name>A0ABU4F1I1_WILMA</name>
<gene>
    <name evidence="7" type="ORF">R4198_24000</name>
</gene>
<evidence type="ECO:0000256" key="6">
    <source>
        <dbReference type="SAM" id="SignalP"/>
    </source>
</evidence>
<evidence type="ECO:0000256" key="3">
    <source>
        <dbReference type="ARBA" id="ARBA00022801"/>
    </source>
</evidence>
<evidence type="ECO:0000313" key="7">
    <source>
        <dbReference type="EMBL" id="MDV7136769.1"/>
    </source>
</evidence>
<feature type="signal peptide" evidence="6">
    <location>
        <begin position="1"/>
        <end position="20"/>
    </location>
</feature>
<organism evidence="7 8">
    <name type="scientific">Williamsia marianensis</name>
    <dbReference type="NCBI Taxonomy" id="85044"/>
    <lineage>
        <taxon>Bacteria</taxon>
        <taxon>Bacillati</taxon>
        <taxon>Actinomycetota</taxon>
        <taxon>Actinomycetes</taxon>
        <taxon>Mycobacteriales</taxon>
        <taxon>Nocardiaceae</taxon>
        <taxon>Williamsia</taxon>
    </lineage>
</organism>
<dbReference type="SMART" id="SM01110">
    <property type="entry name" value="Cutinase"/>
    <property type="match status" value="1"/>
</dbReference>
<evidence type="ECO:0000256" key="1">
    <source>
        <dbReference type="ARBA" id="ARBA00007534"/>
    </source>
</evidence>
<feature type="region of interest" description="Disordered" evidence="5">
    <location>
        <begin position="175"/>
        <end position="198"/>
    </location>
</feature>
<dbReference type="PANTHER" id="PTHR33630">
    <property type="entry name" value="CUTINASE RV1984C-RELATED-RELATED"/>
    <property type="match status" value="1"/>
</dbReference>
<evidence type="ECO:0000256" key="2">
    <source>
        <dbReference type="ARBA" id="ARBA00022487"/>
    </source>
</evidence>
<feature type="region of interest" description="Disordered" evidence="5">
    <location>
        <begin position="20"/>
        <end position="42"/>
    </location>
</feature>
<dbReference type="SUPFAM" id="SSF53474">
    <property type="entry name" value="alpha/beta-Hydrolases"/>
    <property type="match status" value="1"/>
</dbReference>
<dbReference type="RefSeq" id="WP_317714742.1">
    <property type="nucleotide sequence ID" value="NZ_JAWLUM010000005.1"/>
</dbReference>
<dbReference type="InterPro" id="IPR029058">
    <property type="entry name" value="AB_hydrolase_fold"/>
</dbReference>
<sequence>MAAAQAVLIGMVLGSGVAWADSTSPSKSPSTSTSTTPSSKQCAVVHVIADQGTNESGEKQDPKADAGMLSKVIVPAAAKFGNDPSKIDRTYVPYPADFGWRGHTYAESVTQGVTNTEKVITDEAERCPATKFALLGYSQGGQVADTVLRKIGNGQGPIDPDRVALGMLFSSPDRPDGAGLFPGADSQSSPTPVPGTEGASVTQVKAVDQQAGQGGGIAPPIEGVASSFGDLTGRVASACIPGDLACDVPADAPVAKLVTNVAGQLNLNQNDPVGILLSVANVVGTTSIKTAADVVNNDISTTDGTTATLQYQPQETVLSRVTTASDPQYQPDIFAAVSKVLGIAVNTAITVAKKVLTPANIAQVATVGLANPAAGLALFGTKLGSAALEMLPVNLIDQAAPLIVNEIKQDLTDNQGLVRMAADVSYWNVAKHTMYDQTPLAAAGGSAVEFGATWITAAITDLLSSTITQSTPDAAAFTRTVPVNGEGSYNGLPGLKLPTVPTDPDTEPSYQPWQLDNDSTSSSTTTTSTTSSSTSTTPTTPTTSTSATTSTSPSAPTEETPAPAELDELGPGELAPSATPALTTAPSA</sequence>
<proteinExistence type="inferred from homology"/>
<dbReference type="EMBL" id="JAWLUM010000005">
    <property type="protein sequence ID" value="MDV7136769.1"/>
    <property type="molecule type" value="Genomic_DNA"/>
</dbReference>
<comment type="caution">
    <text evidence="7">The sequence shown here is derived from an EMBL/GenBank/DDBJ whole genome shotgun (WGS) entry which is preliminary data.</text>
</comment>
<dbReference type="PANTHER" id="PTHR33630:SF9">
    <property type="entry name" value="CUTINASE 4"/>
    <property type="match status" value="1"/>
</dbReference>
<feature type="compositionally biased region" description="Polar residues" evidence="5">
    <location>
        <begin position="508"/>
        <end position="518"/>
    </location>
</feature>
<feature type="region of interest" description="Disordered" evidence="5">
    <location>
        <begin position="485"/>
        <end position="588"/>
    </location>
</feature>
<feature type="chain" id="PRO_5045766880" evidence="6">
    <location>
        <begin position="21"/>
        <end position="588"/>
    </location>
</feature>
<dbReference type="Proteomes" id="UP001185792">
    <property type="component" value="Unassembled WGS sequence"/>
</dbReference>
<keyword evidence="6" id="KW-0732">Signal</keyword>
<dbReference type="Pfam" id="PF01083">
    <property type="entry name" value="Cutinase"/>
    <property type="match status" value="1"/>
</dbReference>
<keyword evidence="4" id="KW-1015">Disulfide bond</keyword>
<feature type="compositionally biased region" description="Low complexity" evidence="5">
    <location>
        <begin position="519"/>
        <end position="564"/>
    </location>
</feature>
<keyword evidence="8" id="KW-1185">Reference proteome</keyword>
<comment type="similarity">
    <text evidence="1">Belongs to the cutinase family.</text>
</comment>
<dbReference type="Gene3D" id="3.40.50.1820">
    <property type="entry name" value="alpha/beta hydrolase"/>
    <property type="match status" value="1"/>
</dbReference>
<accession>A0ABU4F1I1</accession>
<keyword evidence="3" id="KW-0378">Hydrolase</keyword>
<evidence type="ECO:0000313" key="8">
    <source>
        <dbReference type="Proteomes" id="UP001185792"/>
    </source>
</evidence>
<evidence type="ECO:0000256" key="4">
    <source>
        <dbReference type="ARBA" id="ARBA00023157"/>
    </source>
</evidence>